<reference evidence="3" key="1">
    <citation type="submission" date="2020-09" db="EMBL/GenBank/DDBJ databases">
        <title>Streptomyces canutascabiei sp. nov., which causes potato common scab and is distributed across the world.</title>
        <authorList>
            <person name="Nguyen H.P."/>
            <person name="Weisberg A.J."/>
            <person name="Chang J.H."/>
            <person name="Clarke C.R."/>
        </authorList>
    </citation>
    <scope>NUCLEOTIDE SEQUENCE</scope>
    <source>
        <strain evidence="3">ID-01-6.2a</strain>
    </source>
</reference>
<dbReference type="PANTHER" id="PTHR35908:SF1">
    <property type="entry name" value="CONSERVED PROTEIN"/>
    <property type="match status" value="1"/>
</dbReference>
<dbReference type="Gene3D" id="3.10.180.10">
    <property type="entry name" value="2,3-Dihydroxybiphenyl 1,2-Dioxygenase, domain 1"/>
    <property type="match status" value="2"/>
</dbReference>
<proteinExistence type="predicted"/>
<name>A0A927QJZ2_9ACTN</name>
<evidence type="ECO:0000313" key="4">
    <source>
        <dbReference type="Proteomes" id="UP000661025"/>
    </source>
</evidence>
<protein>
    <submittedName>
        <fullName evidence="3">VOC family protein</fullName>
    </submittedName>
</protein>
<dbReference type="Pfam" id="PF18029">
    <property type="entry name" value="Glyoxalase_6"/>
    <property type="match status" value="2"/>
</dbReference>
<dbReference type="RefSeq" id="WP_192366075.1">
    <property type="nucleotide sequence ID" value="NZ_CP119182.1"/>
</dbReference>
<dbReference type="AlphaFoldDB" id="A0A927QJZ2"/>
<feature type="compositionally biased region" description="Gly residues" evidence="1">
    <location>
        <begin position="21"/>
        <end position="34"/>
    </location>
</feature>
<dbReference type="SUPFAM" id="SSF54593">
    <property type="entry name" value="Glyoxalase/Bleomycin resistance protein/Dihydroxybiphenyl dioxygenase"/>
    <property type="match status" value="2"/>
</dbReference>
<dbReference type="EMBL" id="JACYXT010000037">
    <property type="protein sequence ID" value="MBD9730063.1"/>
    <property type="molecule type" value="Genomic_DNA"/>
</dbReference>
<evidence type="ECO:0000256" key="1">
    <source>
        <dbReference type="SAM" id="MobiDB-lite"/>
    </source>
</evidence>
<organism evidence="3 4">
    <name type="scientific">Streptomyces caniscabiei</name>
    <dbReference type="NCBI Taxonomy" id="2746961"/>
    <lineage>
        <taxon>Bacteria</taxon>
        <taxon>Bacillati</taxon>
        <taxon>Actinomycetota</taxon>
        <taxon>Actinomycetes</taxon>
        <taxon>Kitasatosporales</taxon>
        <taxon>Streptomycetaceae</taxon>
        <taxon>Streptomyces</taxon>
    </lineage>
</organism>
<accession>A0A927QJZ2</accession>
<dbReference type="InterPro" id="IPR029068">
    <property type="entry name" value="Glyas_Bleomycin-R_OHBP_Dase"/>
</dbReference>
<feature type="domain" description="Glyoxalase-like" evidence="2">
    <location>
        <begin position="167"/>
        <end position="270"/>
    </location>
</feature>
<evidence type="ECO:0000259" key="2">
    <source>
        <dbReference type="Pfam" id="PF18029"/>
    </source>
</evidence>
<evidence type="ECO:0000313" key="3">
    <source>
        <dbReference type="EMBL" id="MBD9730063.1"/>
    </source>
</evidence>
<feature type="region of interest" description="Disordered" evidence="1">
    <location>
        <begin position="1"/>
        <end position="34"/>
    </location>
</feature>
<dbReference type="InterPro" id="IPR041581">
    <property type="entry name" value="Glyoxalase_6"/>
</dbReference>
<feature type="domain" description="Glyoxalase-like" evidence="2">
    <location>
        <begin position="48"/>
        <end position="148"/>
    </location>
</feature>
<dbReference type="PANTHER" id="PTHR35908">
    <property type="entry name" value="HYPOTHETICAL FUSION PROTEIN"/>
    <property type="match status" value="1"/>
</dbReference>
<dbReference type="GeneID" id="79930586"/>
<dbReference type="Proteomes" id="UP000661025">
    <property type="component" value="Unassembled WGS sequence"/>
</dbReference>
<comment type="caution">
    <text evidence="3">The sequence shown here is derived from an EMBL/GenBank/DDBJ whole genome shotgun (WGS) entry which is preliminary data.</text>
</comment>
<sequence>MGGVGRNGSGGGDGLGDDGSGDGSVRGVGGAGGAGEAGGPIRWTYAFVDRPAAVFERACAFWTAVTATRLSAPRGDQGEFVTLLPEKGDACVKAQGVDSGDGGAHLDLLVEDVHALVDRAVDLGAEVVAPHDDWAVLRSPAGQLFCVVPWHGEAERQPVVDGSRLDQVCVDVTPAGFEAEVTFWTALTGWASRPGSRPEFHVLRPPTGLPLRILLQRLDSPRPTSAHLDFACADIGTVRAHHESLGATHVSHQPHWTVMRDPAGGTYCLTSRNPETGGLPPAAG</sequence>
<feature type="compositionally biased region" description="Gly residues" evidence="1">
    <location>
        <begin position="1"/>
        <end position="14"/>
    </location>
</feature>
<gene>
    <name evidence="3" type="ORF">IHE70_44250</name>
</gene>